<evidence type="ECO:0000313" key="2">
    <source>
        <dbReference type="Proteomes" id="UP001148629"/>
    </source>
</evidence>
<name>A0ACC1RC71_9HYPO</name>
<accession>A0ACC1RC71</accession>
<dbReference type="Proteomes" id="UP001148629">
    <property type="component" value="Unassembled WGS sequence"/>
</dbReference>
<proteinExistence type="predicted"/>
<keyword evidence="2" id="KW-1185">Reference proteome</keyword>
<evidence type="ECO:0000313" key="1">
    <source>
        <dbReference type="EMBL" id="KAJ3504010.1"/>
    </source>
</evidence>
<protein>
    <submittedName>
        <fullName evidence="1">Uncharacterized protein</fullName>
    </submittedName>
</protein>
<organism evidence="1 2">
    <name type="scientific">Fusarium decemcellulare</name>
    <dbReference type="NCBI Taxonomy" id="57161"/>
    <lineage>
        <taxon>Eukaryota</taxon>
        <taxon>Fungi</taxon>
        <taxon>Dikarya</taxon>
        <taxon>Ascomycota</taxon>
        <taxon>Pezizomycotina</taxon>
        <taxon>Sordariomycetes</taxon>
        <taxon>Hypocreomycetidae</taxon>
        <taxon>Hypocreales</taxon>
        <taxon>Nectriaceae</taxon>
        <taxon>Fusarium</taxon>
        <taxon>Fusarium decemcellulare species complex</taxon>
    </lineage>
</organism>
<comment type="caution">
    <text evidence="1">The sequence shown here is derived from an EMBL/GenBank/DDBJ whole genome shotgun (WGS) entry which is preliminary data.</text>
</comment>
<gene>
    <name evidence="1" type="ORF">NM208_g16401</name>
</gene>
<dbReference type="EMBL" id="JANRMS010005055">
    <property type="protein sequence ID" value="KAJ3504010.1"/>
    <property type="molecule type" value="Genomic_DNA"/>
</dbReference>
<sequence>MDSAAPIWLQRHRICLELIYHTLQSNLHRPFINFAPPPGTYTPTAERHAVTCANHAAAYTHILHQTMQETDLMNGWQEFFIWQWNATVNMVGFVLACPINAATSNIRRAIDKAVEVFEVFGSDFAIAASAATLTKGLIAKADLLMEQLRSGITAGAETGVVDDAPDGMPAGDSGNCAEEGEAGEEGLTEFMDWALTVDAFNNFEDLFADANASMDFWGVAPV</sequence>
<reference evidence="1" key="1">
    <citation type="submission" date="2022-08" db="EMBL/GenBank/DDBJ databases">
        <title>Genome Sequence of Fusarium decemcellulare.</title>
        <authorList>
            <person name="Buettner E."/>
        </authorList>
    </citation>
    <scope>NUCLEOTIDE SEQUENCE</scope>
    <source>
        <strain evidence="1">Babe19</strain>
    </source>
</reference>